<organism evidence="2 3">
    <name type="scientific">Mesorhizobium argentiipisi</name>
    <dbReference type="NCBI Taxonomy" id="3015175"/>
    <lineage>
        <taxon>Bacteria</taxon>
        <taxon>Pseudomonadati</taxon>
        <taxon>Pseudomonadota</taxon>
        <taxon>Alphaproteobacteria</taxon>
        <taxon>Hyphomicrobiales</taxon>
        <taxon>Phyllobacteriaceae</taxon>
        <taxon>Mesorhizobium</taxon>
    </lineage>
</organism>
<keyword evidence="3" id="KW-1185">Reference proteome</keyword>
<gene>
    <name evidence="2" type="ORF">O7A05_20190</name>
</gene>
<evidence type="ECO:0000313" key="3">
    <source>
        <dbReference type="Proteomes" id="UP001366503"/>
    </source>
</evidence>
<evidence type="ECO:0000256" key="1">
    <source>
        <dbReference type="SAM" id="Phobius"/>
    </source>
</evidence>
<reference evidence="2 3" key="1">
    <citation type="submission" date="2022-12" db="EMBL/GenBank/DDBJ databases">
        <authorList>
            <person name="Muema E."/>
        </authorList>
    </citation>
    <scope>NUCLEOTIDE SEQUENCE [LARGE SCALE GENOMIC DNA]</scope>
    <source>
        <strain evidence="3">1330</strain>
    </source>
</reference>
<feature type="transmembrane region" description="Helical" evidence="1">
    <location>
        <begin position="246"/>
        <end position="265"/>
    </location>
</feature>
<feature type="transmembrane region" description="Helical" evidence="1">
    <location>
        <begin position="207"/>
        <end position="226"/>
    </location>
</feature>
<keyword evidence="1" id="KW-1133">Transmembrane helix</keyword>
<evidence type="ECO:0000313" key="2">
    <source>
        <dbReference type="EMBL" id="MEI9404462.1"/>
    </source>
</evidence>
<protein>
    <submittedName>
        <fullName evidence="2">MFS transporter</fullName>
    </submittedName>
</protein>
<proteinExistence type="predicted"/>
<dbReference type="EMBL" id="JAPYKO010000014">
    <property type="protein sequence ID" value="MEI9404462.1"/>
    <property type="molecule type" value="Genomic_DNA"/>
</dbReference>
<comment type="caution">
    <text evidence="2">The sequence shown here is derived from an EMBL/GenBank/DDBJ whole genome shotgun (WGS) entry which is preliminary data.</text>
</comment>
<accession>A0ABU8KFY8</accession>
<dbReference type="Proteomes" id="UP001366503">
    <property type="component" value="Unassembled WGS sequence"/>
</dbReference>
<keyword evidence="1" id="KW-0472">Membrane</keyword>
<sequence>MTAKAVSSAVVPLRDAWRGLLWFVPLTTLWLLLIYRWPAIPESGVPTTFHQLAAHGLIALGLWLGLEHTSLTLGQRRATWLAIMIPDTLWFAVAWSAAIDGIFHPDATALPALPSAIFLPVIIGAPLLLFSRRVGQVLDAMPASWLVAVQLYRVFGSWALAAWLHGALPGVFAVPAGVGDVLTGLFALPAAIAVATGTAGGRRAATLWNILGLADFAVAITMGIITSPGPWQLIVPDVLSIGAGDYPGVLTPGFVVPSSILLHVLSLRQLRRRSRAEVAPRWKETAPPAAPFP</sequence>
<feature type="transmembrane region" description="Helical" evidence="1">
    <location>
        <begin position="49"/>
        <end position="66"/>
    </location>
</feature>
<feature type="transmembrane region" description="Helical" evidence="1">
    <location>
        <begin position="78"/>
        <end position="98"/>
    </location>
</feature>
<feature type="transmembrane region" description="Helical" evidence="1">
    <location>
        <begin position="20"/>
        <end position="37"/>
    </location>
</feature>
<dbReference type="RefSeq" id="WP_337094736.1">
    <property type="nucleotide sequence ID" value="NZ_JAPYKO010000014.1"/>
</dbReference>
<feature type="transmembrane region" description="Helical" evidence="1">
    <location>
        <begin position="143"/>
        <end position="164"/>
    </location>
</feature>
<feature type="transmembrane region" description="Helical" evidence="1">
    <location>
        <begin position="170"/>
        <end position="195"/>
    </location>
</feature>
<keyword evidence="1" id="KW-0812">Transmembrane</keyword>
<name>A0ABU8KFY8_9HYPH</name>
<feature type="transmembrane region" description="Helical" evidence="1">
    <location>
        <begin position="110"/>
        <end position="131"/>
    </location>
</feature>